<feature type="compositionally biased region" description="Acidic residues" evidence="1">
    <location>
        <begin position="392"/>
        <end position="408"/>
    </location>
</feature>
<protein>
    <submittedName>
        <fullName evidence="2">Uncharacterized protein</fullName>
    </submittedName>
</protein>
<dbReference type="InterPro" id="IPR012337">
    <property type="entry name" value="RNaseH-like_sf"/>
</dbReference>
<evidence type="ECO:0000313" key="2">
    <source>
        <dbReference type="EMBL" id="GEU46995.1"/>
    </source>
</evidence>
<comment type="caution">
    <text evidence="2">The sequence shown here is derived from an EMBL/GenBank/DDBJ whole genome shotgun (WGS) entry which is preliminary data.</text>
</comment>
<organism evidence="2">
    <name type="scientific">Tanacetum cinerariifolium</name>
    <name type="common">Dalmatian daisy</name>
    <name type="synonym">Chrysanthemum cinerariifolium</name>
    <dbReference type="NCBI Taxonomy" id="118510"/>
    <lineage>
        <taxon>Eukaryota</taxon>
        <taxon>Viridiplantae</taxon>
        <taxon>Streptophyta</taxon>
        <taxon>Embryophyta</taxon>
        <taxon>Tracheophyta</taxon>
        <taxon>Spermatophyta</taxon>
        <taxon>Magnoliopsida</taxon>
        <taxon>eudicotyledons</taxon>
        <taxon>Gunneridae</taxon>
        <taxon>Pentapetalae</taxon>
        <taxon>asterids</taxon>
        <taxon>campanulids</taxon>
        <taxon>Asterales</taxon>
        <taxon>Asteraceae</taxon>
        <taxon>Asteroideae</taxon>
        <taxon>Anthemideae</taxon>
        <taxon>Anthemidinae</taxon>
        <taxon>Tanacetum</taxon>
    </lineage>
</organism>
<dbReference type="EMBL" id="BKCJ010002207">
    <property type="protein sequence ID" value="GEU46995.1"/>
    <property type="molecule type" value="Genomic_DNA"/>
</dbReference>
<feature type="region of interest" description="Disordered" evidence="1">
    <location>
        <begin position="375"/>
        <end position="408"/>
    </location>
</feature>
<gene>
    <name evidence="2" type="ORF">Tci_018973</name>
</gene>
<feature type="compositionally biased region" description="Basic and acidic residues" evidence="1">
    <location>
        <begin position="381"/>
        <end position="391"/>
    </location>
</feature>
<reference evidence="2" key="1">
    <citation type="journal article" date="2019" name="Sci. Rep.">
        <title>Draft genome of Tanacetum cinerariifolium, the natural source of mosquito coil.</title>
        <authorList>
            <person name="Yamashiro T."/>
            <person name="Shiraishi A."/>
            <person name="Satake H."/>
            <person name="Nakayama K."/>
        </authorList>
    </citation>
    <scope>NUCLEOTIDE SEQUENCE</scope>
</reference>
<proteinExistence type="predicted"/>
<accession>A0A6L2KG85</accession>
<dbReference type="AlphaFoldDB" id="A0A6L2KG85"/>
<name>A0A6L2KG85_TANCI</name>
<dbReference type="SUPFAM" id="SSF53098">
    <property type="entry name" value="Ribonuclease H-like"/>
    <property type="match status" value="1"/>
</dbReference>
<evidence type="ECO:0000256" key="1">
    <source>
        <dbReference type="SAM" id="MobiDB-lite"/>
    </source>
</evidence>
<sequence>MIGWDKFKECFICHKNKHFARECRAPKNQKNRGREYGKKTVPVENPTENALIAQDGIGGYDCSYQAKEEHPKNFALMALTSSGSSSNSYSEDIKQLLLQKNFVKSSEMLENQENVKSRSNKGYHAVPPPYIGNYIPPKPDLMFIDKQVESENVDVVSTVSSSVVKTVELKVEFVDVKNKGVCSTIETKPVRKNNFSPPIIENWFLMMKGNPQQKEYKEKGVIDSGCSRHMTGNKCYLTDYEDYDGGFFSFGDCKGKIKTGTLDFDDVYFWIKREFNVAMTPQHNGVAERKKRTLIKATRTMALVIKPHNKTPYELICGRPPLLDFMKPFGFVAGFQTNGIAGTKDDIVAGQAKKKKKPEQEYILIPICTTDPLISQGPKDSAVDVGKKATEVDESQVSDNGGQDDEVTISEFEGLLQQERQT</sequence>